<sequence length="141" mass="16048">MMKNLILLFIILGMNLMEKETLNSVDLSYQTRGTQKNLHITSEKIVVTINGQTSNYKITPAQWKKIVLATKKLSFKDLSTLERPSTKSYSDAAFEATLKIKTSLQEYESITFDHHSPPTELSVLIKAMKTTLAGKKYRTEF</sequence>
<dbReference type="OrthoDB" id="1446480at2"/>
<protein>
    <submittedName>
        <fullName evidence="1">Uncharacterized protein</fullName>
    </submittedName>
</protein>
<name>A0A316EDT1_9BACT</name>
<organism evidence="1 2">
    <name type="scientific">Arcicella aurantiaca</name>
    <dbReference type="NCBI Taxonomy" id="591202"/>
    <lineage>
        <taxon>Bacteria</taxon>
        <taxon>Pseudomonadati</taxon>
        <taxon>Bacteroidota</taxon>
        <taxon>Cytophagia</taxon>
        <taxon>Cytophagales</taxon>
        <taxon>Flectobacillaceae</taxon>
        <taxon>Arcicella</taxon>
    </lineage>
</organism>
<dbReference type="RefSeq" id="WP_109743038.1">
    <property type="nucleotide sequence ID" value="NZ_QGGO01000010.1"/>
</dbReference>
<accession>A0A316EDT1</accession>
<evidence type="ECO:0000313" key="2">
    <source>
        <dbReference type="Proteomes" id="UP000245489"/>
    </source>
</evidence>
<keyword evidence="2" id="KW-1185">Reference proteome</keyword>
<dbReference type="Proteomes" id="UP000245489">
    <property type="component" value="Unassembled WGS sequence"/>
</dbReference>
<dbReference type="AlphaFoldDB" id="A0A316EDT1"/>
<evidence type="ECO:0000313" key="1">
    <source>
        <dbReference type="EMBL" id="PWK26797.1"/>
    </source>
</evidence>
<reference evidence="1 2" key="1">
    <citation type="submission" date="2018-05" db="EMBL/GenBank/DDBJ databases">
        <title>Genomic Encyclopedia of Archaeal and Bacterial Type Strains, Phase II (KMG-II): from individual species to whole genera.</title>
        <authorList>
            <person name="Goeker M."/>
        </authorList>
    </citation>
    <scope>NUCLEOTIDE SEQUENCE [LARGE SCALE GENOMIC DNA]</scope>
    <source>
        <strain evidence="1 2">DSM 22214</strain>
    </source>
</reference>
<proteinExistence type="predicted"/>
<dbReference type="EMBL" id="QGGO01000010">
    <property type="protein sequence ID" value="PWK26797.1"/>
    <property type="molecule type" value="Genomic_DNA"/>
</dbReference>
<gene>
    <name evidence="1" type="ORF">LV89_02306</name>
</gene>
<comment type="caution">
    <text evidence="1">The sequence shown here is derived from an EMBL/GenBank/DDBJ whole genome shotgun (WGS) entry which is preliminary data.</text>
</comment>